<accession>A0A4Z2IYV3</accession>
<keyword evidence="2" id="KW-1185">Reference proteome</keyword>
<reference evidence="1 2" key="1">
    <citation type="submission" date="2019-03" db="EMBL/GenBank/DDBJ databases">
        <title>First draft genome of Liparis tanakae, snailfish: a comprehensive survey of snailfish specific genes.</title>
        <authorList>
            <person name="Kim W."/>
            <person name="Song I."/>
            <person name="Jeong J.-H."/>
            <person name="Kim D."/>
            <person name="Kim S."/>
            <person name="Ryu S."/>
            <person name="Song J.Y."/>
            <person name="Lee S.K."/>
        </authorList>
    </citation>
    <scope>NUCLEOTIDE SEQUENCE [LARGE SCALE GENOMIC DNA]</scope>
    <source>
        <tissue evidence="1">Muscle</tissue>
    </source>
</reference>
<name>A0A4Z2IYV3_9TELE</name>
<gene>
    <name evidence="1" type="ORF">EYF80_006965</name>
</gene>
<evidence type="ECO:0000313" key="1">
    <source>
        <dbReference type="EMBL" id="TNN82724.1"/>
    </source>
</evidence>
<dbReference type="EMBL" id="SRLO01000037">
    <property type="protein sequence ID" value="TNN82724.1"/>
    <property type="molecule type" value="Genomic_DNA"/>
</dbReference>
<evidence type="ECO:0000313" key="2">
    <source>
        <dbReference type="Proteomes" id="UP000314294"/>
    </source>
</evidence>
<dbReference type="AlphaFoldDB" id="A0A4Z2IYV3"/>
<comment type="caution">
    <text evidence="1">The sequence shown here is derived from an EMBL/GenBank/DDBJ whole genome shotgun (WGS) entry which is preliminary data.</text>
</comment>
<dbReference type="Proteomes" id="UP000314294">
    <property type="component" value="Unassembled WGS sequence"/>
</dbReference>
<protein>
    <submittedName>
        <fullName evidence="1">Uncharacterized protein</fullName>
    </submittedName>
</protein>
<organism evidence="1 2">
    <name type="scientific">Liparis tanakae</name>
    <name type="common">Tanaka's snailfish</name>
    <dbReference type="NCBI Taxonomy" id="230148"/>
    <lineage>
        <taxon>Eukaryota</taxon>
        <taxon>Metazoa</taxon>
        <taxon>Chordata</taxon>
        <taxon>Craniata</taxon>
        <taxon>Vertebrata</taxon>
        <taxon>Euteleostomi</taxon>
        <taxon>Actinopterygii</taxon>
        <taxon>Neopterygii</taxon>
        <taxon>Teleostei</taxon>
        <taxon>Neoteleostei</taxon>
        <taxon>Acanthomorphata</taxon>
        <taxon>Eupercaria</taxon>
        <taxon>Perciformes</taxon>
        <taxon>Cottioidei</taxon>
        <taxon>Cottales</taxon>
        <taxon>Liparidae</taxon>
        <taxon>Liparis</taxon>
    </lineage>
</organism>
<sequence>MLEDLEVFMAVELVVEEDGAKEACLVRSWSPDLGSPIFVAPDFIMAVRQLTRPEREVQRRKLFNNKLLA</sequence>
<proteinExistence type="predicted"/>